<keyword evidence="2" id="KW-1185">Reference proteome</keyword>
<dbReference type="Proteomes" id="UP000092713">
    <property type="component" value="Unassembled WGS sequence"/>
</dbReference>
<protein>
    <submittedName>
        <fullName evidence="1">Uncharacterized protein</fullName>
    </submittedName>
</protein>
<dbReference type="EMBL" id="LOCQ01000023">
    <property type="protein sequence ID" value="OBV41650.1"/>
    <property type="molecule type" value="Genomic_DNA"/>
</dbReference>
<proteinExistence type="predicted"/>
<dbReference type="STRING" id="1747903.ASR47_104010"/>
<comment type="caution">
    <text evidence="1">The sequence shown here is derived from an EMBL/GenBank/DDBJ whole genome shotgun (WGS) entry which is preliminary data.</text>
</comment>
<sequence>MAKTKNKNWALIESMGYTIQRTLGGNFPAQRYEAVPLSDSIAWQIGSASGWAASRPLDHLGPSRGSDLSKWALRRVSRAKAIGFGKLDASQWLAGKHCSACADCHGFLCLACALAIITPELARECNGEPAWAAARKGGALDTAMSEMIAATPALRAERERLTLAALVPTAPTACRLGGRL</sequence>
<evidence type="ECO:0000313" key="1">
    <source>
        <dbReference type="EMBL" id="OBV41650.1"/>
    </source>
</evidence>
<gene>
    <name evidence="1" type="ORF">ASR47_104010</name>
</gene>
<reference evidence="1 2" key="1">
    <citation type="submission" date="2016-04" db="EMBL/GenBank/DDBJ databases">
        <title>Draft genome sequence of Janthinobacterium psychrotolerans sp. nov., isolated from freshwater sediments in Denmark.</title>
        <authorList>
            <person name="Gong X."/>
            <person name="Skrivergaard S."/>
            <person name="Korsgaard B.S."/>
            <person name="Schreiber L."/>
            <person name="Marshall I.P."/>
            <person name="Finster K."/>
            <person name="Schramm A."/>
        </authorList>
    </citation>
    <scope>NUCLEOTIDE SEQUENCE [LARGE SCALE GENOMIC DNA]</scope>
    <source>
        <strain evidence="1 2">S3-2</strain>
    </source>
</reference>
<name>A0A1A7CA58_9BURK</name>
<dbReference type="RefSeq" id="WP_065305807.1">
    <property type="nucleotide sequence ID" value="NZ_LOCQ01000023.1"/>
</dbReference>
<accession>A0A1A7CA58</accession>
<organism evidence="1 2">
    <name type="scientific">Janthinobacterium psychrotolerans</name>
    <dbReference type="NCBI Taxonomy" id="1747903"/>
    <lineage>
        <taxon>Bacteria</taxon>
        <taxon>Pseudomonadati</taxon>
        <taxon>Pseudomonadota</taxon>
        <taxon>Betaproteobacteria</taxon>
        <taxon>Burkholderiales</taxon>
        <taxon>Oxalobacteraceae</taxon>
        <taxon>Janthinobacterium</taxon>
    </lineage>
</organism>
<evidence type="ECO:0000313" key="2">
    <source>
        <dbReference type="Proteomes" id="UP000092713"/>
    </source>
</evidence>
<dbReference type="AlphaFoldDB" id="A0A1A7CA58"/>